<evidence type="ECO:0000313" key="1">
    <source>
        <dbReference type="EMBL" id="RYU90489.1"/>
    </source>
</evidence>
<evidence type="ECO:0000313" key="2">
    <source>
        <dbReference type="Proteomes" id="UP000293331"/>
    </source>
</evidence>
<dbReference type="EMBL" id="SEWG01000003">
    <property type="protein sequence ID" value="RYU90489.1"/>
    <property type="molecule type" value="Genomic_DNA"/>
</dbReference>
<proteinExistence type="predicted"/>
<organism evidence="1 2">
    <name type="scientific">Mucilaginibacter terrigena</name>
    <dbReference type="NCBI Taxonomy" id="2492395"/>
    <lineage>
        <taxon>Bacteria</taxon>
        <taxon>Pseudomonadati</taxon>
        <taxon>Bacteroidota</taxon>
        <taxon>Sphingobacteriia</taxon>
        <taxon>Sphingobacteriales</taxon>
        <taxon>Sphingobacteriaceae</taxon>
        <taxon>Mucilaginibacter</taxon>
    </lineage>
</organism>
<dbReference type="RefSeq" id="WP_129876049.1">
    <property type="nucleotide sequence ID" value="NZ_SEWG01000003.1"/>
</dbReference>
<name>A0A4Q5LNI3_9SPHI</name>
<protein>
    <submittedName>
        <fullName evidence="1">Uncharacterized protein</fullName>
    </submittedName>
</protein>
<dbReference type="OrthoDB" id="794410at2"/>
<sequence length="243" mass="28484">MKKLIFIMVLFAACKSPEKKVDTVVKDTVAKTKHADTAFLLRDVKKGFYHAIYIEKNRSASQYKWLLGFKYDHYDSVNYNETYKILKVKHRKPLKEYDLSGLPKQWVPLNLYKGKYYLYAPSDGGSTQVRALTDSTVIYYDMDGPTVQPLLDFKKLNANKYFFKSLPFYQFVKSTNVTIYVIDPENMVTVWVDTTVPEAYRYMLYVAKEHAANFDMVVNYCKTERTDEFTFDKIDFKALIKGR</sequence>
<dbReference type="AlphaFoldDB" id="A0A4Q5LNI3"/>
<reference evidence="1 2" key="1">
    <citation type="submission" date="2019-02" db="EMBL/GenBank/DDBJ databases">
        <title>Bacterial novel species Mucilaginibacter sp. 17JY9-4 isolated from soil.</title>
        <authorList>
            <person name="Jung H.-Y."/>
        </authorList>
    </citation>
    <scope>NUCLEOTIDE SEQUENCE [LARGE SCALE GENOMIC DNA]</scope>
    <source>
        <strain evidence="1 2">17JY9-4</strain>
    </source>
</reference>
<accession>A0A4Q5LNI3</accession>
<comment type="caution">
    <text evidence="1">The sequence shown here is derived from an EMBL/GenBank/DDBJ whole genome shotgun (WGS) entry which is preliminary data.</text>
</comment>
<dbReference type="Proteomes" id="UP000293331">
    <property type="component" value="Unassembled WGS sequence"/>
</dbReference>
<gene>
    <name evidence="1" type="ORF">EWM62_07470</name>
</gene>
<keyword evidence="2" id="KW-1185">Reference proteome</keyword>